<keyword evidence="3" id="KW-1185">Reference proteome</keyword>
<feature type="transmembrane region" description="Helical" evidence="1">
    <location>
        <begin position="49"/>
        <end position="70"/>
    </location>
</feature>
<keyword evidence="1" id="KW-0812">Transmembrane</keyword>
<dbReference type="EMBL" id="CAJHJT010000001">
    <property type="protein sequence ID" value="CAD6996337.1"/>
    <property type="molecule type" value="Genomic_DNA"/>
</dbReference>
<reference evidence="2" key="1">
    <citation type="submission" date="2020-11" db="EMBL/GenBank/DDBJ databases">
        <authorList>
            <person name="Whitehead M."/>
        </authorList>
    </citation>
    <scope>NUCLEOTIDE SEQUENCE</scope>
    <source>
        <strain evidence="2">EGII</strain>
    </source>
</reference>
<proteinExistence type="predicted"/>
<evidence type="ECO:0000256" key="1">
    <source>
        <dbReference type="SAM" id="Phobius"/>
    </source>
</evidence>
<keyword evidence="1" id="KW-0472">Membrane</keyword>
<name>A0A811UEK9_CERCA</name>
<accession>A0A811UEK9</accession>
<dbReference type="Proteomes" id="UP000606786">
    <property type="component" value="Unassembled WGS sequence"/>
</dbReference>
<protein>
    <submittedName>
        <fullName evidence="2">(Mediterranean fruit fly) hypothetical protein</fullName>
    </submittedName>
</protein>
<organism evidence="2 3">
    <name type="scientific">Ceratitis capitata</name>
    <name type="common">Mediterranean fruit fly</name>
    <name type="synonym">Tephritis capitata</name>
    <dbReference type="NCBI Taxonomy" id="7213"/>
    <lineage>
        <taxon>Eukaryota</taxon>
        <taxon>Metazoa</taxon>
        <taxon>Ecdysozoa</taxon>
        <taxon>Arthropoda</taxon>
        <taxon>Hexapoda</taxon>
        <taxon>Insecta</taxon>
        <taxon>Pterygota</taxon>
        <taxon>Neoptera</taxon>
        <taxon>Endopterygota</taxon>
        <taxon>Diptera</taxon>
        <taxon>Brachycera</taxon>
        <taxon>Muscomorpha</taxon>
        <taxon>Tephritoidea</taxon>
        <taxon>Tephritidae</taxon>
        <taxon>Ceratitis</taxon>
        <taxon>Ceratitis</taxon>
    </lineage>
</organism>
<evidence type="ECO:0000313" key="3">
    <source>
        <dbReference type="Proteomes" id="UP000606786"/>
    </source>
</evidence>
<dbReference type="AlphaFoldDB" id="A0A811UEK9"/>
<sequence>MITMTMALLLSQIFPWNFPQWDANAAAEADGCIEVDADTDNVHKCNAIVVLVIVFCCLAVPYGTFDFDYLPTERKKRTNRNCEWAQNVGNRNKKKIIIITNNMNKSA</sequence>
<keyword evidence="1" id="KW-1133">Transmembrane helix</keyword>
<evidence type="ECO:0000313" key="2">
    <source>
        <dbReference type="EMBL" id="CAD6996337.1"/>
    </source>
</evidence>
<gene>
    <name evidence="2" type="ORF">CCAP1982_LOCUS5015</name>
</gene>
<comment type="caution">
    <text evidence="2">The sequence shown here is derived from an EMBL/GenBank/DDBJ whole genome shotgun (WGS) entry which is preliminary data.</text>
</comment>